<dbReference type="EMBL" id="LSSN01002465">
    <property type="protein sequence ID" value="OMJ16059.1"/>
    <property type="molecule type" value="Genomic_DNA"/>
</dbReference>
<dbReference type="AlphaFoldDB" id="A0A1R1XN55"/>
<dbReference type="Proteomes" id="UP000187283">
    <property type="component" value="Unassembled WGS sequence"/>
</dbReference>
<proteinExistence type="predicted"/>
<evidence type="ECO:0000313" key="1">
    <source>
        <dbReference type="EMBL" id="OMJ16059.1"/>
    </source>
</evidence>
<name>A0A1R1XN55_9FUNG</name>
<sequence length="71" mass="7581">MLLIVPPFHADTTSLLISFSRILVDCSSFCTNFQNSHGIESIPGGFLLGAFLSAALITSHADFIALLDALK</sequence>
<accession>A0A1R1XN55</accession>
<organism evidence="1 2">
    <name type="scientific">Smittium culicis</name>
    <dbReference type="NCBI Taxonomy" id="133412"/>
    <lineage>
        <taxon>Eukaryota</taxon>
        <taxon>Fungi</taxon>
        <taxon>Fungi incertae sedis</taxon>
        <taxon>Zoopagomycota</taxon>
        <taxon>Kickxellomycotina</taxon>
        <taxon>Harpellomycetes</taxon>
        <taxon>Harpellales</taxon>
        <taxon>Legeriomycetaceae</taxon>
        <taxon>Smittium</taxon>
    </lineage>
</organism>
<protein>
    <submittedName>
        <fullName evidence="1">Uncharacterized protein</fullName>
    </submittedName>
</protein>
<reference evidence="1 2" key="1">
    <citation type="submission" date="2017-01" db="EMBL/GenBank/DDBJ databases">
        <authorList>
            <person name="Mah S.A."/>
            <person name="Swanson W.J."/>
            <person name="Moy G.W."/>
            <person name="Vacquier V.D."/>
        </authorList>
    </citation>
    <scope>NUCLEOTIDE SEQUENCE [LARGE SCALE GENOMIC DNA]</scope>
    <source>
        <strain evidence="1 2">GSMNP</strain>
    </source>
</reference>
<gene>
    <name evidence="1" type="ORF">AYI70_g6848</name>
</gene>
<keyword evidence="2" id="KW-1185">Reference proteome</keyword>
<comment type="caution">
    <text evidence="1">The sequence shown here is derived from an EMBL/GenBank/DDBJ whole genome shotgun (WGS) entry which is preliminary data.</text>
</comment>
<evidence type="ECO:0000313" key="2">
    <source>
        <dbReference type="Proteomes" id="UP000187283"/>
    </source>
</evidence>